<dbReference type="AlphaFoldDB" id="A0A370HNP8"/>
<evidence type="ECO:0000313" key="2">
    <source>
        <dbReference type="Proteomes" id="UP000254925"/>
    </source>
</evidence>
<gene>
    <name evidence="1" type="ORF">DES45_10557</name>
</gene>
<accession>A0A370HNP8</accession>
<proteinExistence type="predicted"/>
<evidence type="ECO:0000313" key="1">
    <source>
        <dbReference type="EMBL" id="RDI58534.1"/>
    </source>
</evidence>
<dbReference type="EMBL" id="QQBB01000005">
    <property type="protein sequence ID" value="RDI58534.1"/>
    <property type="molecule type" value="Genomic_DNA"/>
</dbReference>
<keyword evidence="2" id="KW-1185">Reference proteome</keyword>
<reference evidence="1 2" key="1">
    <citation type="submission" date="2018-07" db="EMBL/GenBank/DDBJ databases">
        <title>Genomic Encyclopedia of Type Strains, Phase IV (KMG-IV): sequencing the most valuable type-strain genomes for metagenomic binning, comparative biology and taxonomic classification.</title>
        <authorList>
            <person name="Goeker M."/>
        </authorList>
    </citation>
    <scope>NUCLEOTIDE SEQUENCE [LARGE SCALE GENOMIC DNA]</scope>
    <source>
        <strain evidence="1 2">DSM 14364</strain>
    </source>
</reference>
<name>A0A370HNP8_9HYPH</name>
<comment type="caution">
    <text evidence="1">The sequence shown here is derived from an EMBL/GenBank/DDBJ whole genome shotgun (WGS) entry which is preliminary data.</text>
</comment>
<sequence>MLTTEGIQYLRKWQAGDLNRSDTEAVGLVLHGHCGVSSIQARFRDFEGPDSSLPQSNGRFNDPFIRPSFAKLLCISSHRLHMDATPSHLVECKAYGASYRILRPNVDVGAATYMLQCAP</sequence>
<organism evidence="1 2">
    <name type="scientific">Microvirga subterranea</name>
    <dbReference type="NCBI Taxonomy" id="186651"/>
    <lineage>
        <taxon>Bacteria</taxon>
        <taxon>Pseudomonadati</taxon>
        <taxon>Pseudomonadota</taxon>
        <taxon>Alphaproteobacteria</taxon>
        <taxon>Hyphomicrobiales</taxon>
        <taxon>Methylobacteriaceae</taxon>
        <taxon>Microvirga</taxon>
    </lineage>
</organism>
<dbReference type="Proteomes" id="UP000254925">
    <property type="component" value="Unassembled WGS sequence"/>
</dbReference>
<protein>
    <submittedName>
        <fullName evidence="1">Uncharacterized protein</fullName>
    </submittedName>
</protein>